<evidence type="ECO:0000313" key="7">
    <source>
        <dbReference type="Proteomes" id="UP000242861"/>
    </source>
</evidence>
<dbReference type="SUPFAM" id="SSF50199">
    <property type="entry name" value="Staphylococcal nuclease"/>
    <property type="match status" value="1"/>
</dbReference>
<dbReference type="Gene3D" id="2.40.50.90">
    <property type="match status" value="1"/>
</dbReference>
<keyword evidence="3" id="KW-0378">Hydrolase</keyword>
<keyword evidence="2" id="KW-0255">Endonuclease</keyword>
<feature type="chain" id="PRO_5014163821" evidence="4">
    <location>
        <begin position="28"/>
        <end position="262"/>
    </location>
</feature>
<dbReference type="PANTHER" id="PTHR12302:SF3">
    <property type="entry name" value="SERINE_THREONINE-PROTEIN KINASE 31"/>
    <property type="match status" value="1"/>
</dbReference>
<evidence type="ECO:0000256" key="3">
    <source>
        <dbReference type="ARBA" id="ARBA00022801"/>
    </source>
</evidence>
<dbReference type="RefSeq" id="WP_101193872.1">
    <property type="nucleotide sequence ID" value="NZ_JAYRQC010000074.1"/>
</dbReference>
<dbReference type="PROSITE" id="PS50830">
    <property type="entry name" value="TNASE_3"/>
    <property type="match status" value="1"/>
</dbReference>
<evidence type="ECO:0000313" key="6">
    <source>
        <dbReference type="EMBL" id="PKF70683.1"/>
    </source>
</evidence>
<keyword evidence="4" id="KW-0732">Signal</keyword>
<feature type="domain" description="TNase-like" evidence="5">
    <location>
        <begin position="35"/>
        <end position="166"/>
    </location>
</feature>
<dbReference type="AlphaFoldDB" id="A0A2I0CNM8"/>
<gene>
    <name evidence="6" type="ORF">CW360_12005</name>
</gene>
<dbReference type="InterPro" id="IPR016071">
    <property type="entry name" value="Staphylococal_nuclease_OB-fold"/>
</dbReference>
<comment type="caution">
    <text evidence="6">The sequence shown here is derived from an EMBL/GenBank/DDBJ whole genome shotgun (WGS) entry which is preliminary data.</text>
</comment>
<reference evidence="7" key="1">
    <citation type="submission" date="2017-12" db="EMBL/GenBank/DDBJ databases">
        <authorList>
            <person name="Yu X.-Y."/>
        </authorList>
    </citation>
    <scope>NUCLEOTIDE SEQUENCE [LARGE SCALE GENOMIC DNA]</scope>
    <source>
        <strain evidence="7">ZYSR67-Z</strain>
    </source>
</reference>
<protein>
    <submittedName>
        <fullName evidence="6">Nuclease</fullName>
    </submittedName>
</protein>
<dbReference type="GO" id="GO:0004519">
    <property type="term" value="F:endonuclease activity"/>
    <property type="evidence" value="ECO:0007669"/>
    <property type="project" value="UniProtKB-KW"/>
</dbReference>
<evidence type="ECO:0000256" key="1">
    <source>
        <dbReference type="ARBA" id="ARBA00022722"/>
    </source>
</evidence>
<keyword evidence="1" id="KW-0540">Nuclease</keyword>
<feature type="signal peptide" evidence="4">
    <location>
        <begin position="1"/>
        <end position="27"/>
    </location>
</feature>
<name>A0A2I0CNM8_9PSED</name>
<dbReference type="Proteomes" id="UP000242861">
    <property type="component" value="Unassembled WGS sequence"/>
</dbReference>
<evidence type="ECO:0000256" key="2">
    <source>
        <dbReference type="ARBA" id="ARBA00022759"/>
    </source>
</evidence>
<dbReference type="PANTHER" id="PTHR12302">
    <property type="entry name" value="EBNA2 BINDING PROTEIN P100"/>
    <property type="match status" value="1"/>
</dbReference>
<evidence type="ECO:0000256" key="4">
    <source>
        <dbReference type="SAM" id="SignalP"/>
    </source>
</evidence>
<accession>A0A2I0CNM8</accession>
<dbReference type="GO" id="GO:0016787">
    <property type="term" value="F:hydrolase activity"/>
    <property type="evidence" value="ECO:0007669"/>
    <property type="project" value="UniProtKB-KW"/>
</dbReference>
<sequence>MPGLLRKKAPLLGAFFIAWLFSPALQAFCPPPPAGLPQVRVERVVDGDTLRLQDGRSVRLIGINAPELARRGQPAQPHAQAARQYLAQLVAASGERLYLQAGRQARDRYGRSLAHLYDRQGGSLEAQLLAAGMGWQVVVAPNTAQAACLQRAERQARAQRLGVWRQPQWLQPAQLQRGGFALIAGRVQRVERNRGGLWLEMDELVVRIARPQAAEFAAIDWPALQGQRVEVRGWVVERRSVAAGRARWQLSLEHPLLLQPVR</sequence>
<dbReference type="Pfam" id="PF00565">
    <property type="entry name" value="SNase"/>
    <property type="match status" value="1"/>
</dbReference>
<proteinExistence type="predicted"/>
<dbReference type="SMART" id="SM00318">
    <property type="entry name" value="SNc"/>
    <property type="match status" value="1"/>
</dbReference>
<organism evidence="6 7">
    <name type="scientific">Pseudomonas fluvialis</name>
    <dbReference type="NCBI Taxonomy" id="1793966"/>
    <lineage>
        <taxon>Bacteria</taxon>
        <taxon>Pseudomonadati</taxon>
        <taxon>Pseudomonadota</taxon>
        <taxon>Gammaproteobacteria</taxon>
        <taxon>Pseudomonadales</taxon>
        <taxon>Pseudomonadaceae</taxon>
        <taxon>Pseudomonas</taxon>
    </lineage>
</organism>
<dbReference type="InterPro" id="IPR035437">
    <property type="entry name" value="SNase_OB-fold_sf"/>
</dbReference>
<evidence type="ECO:0000259" key="5">
    <source>
        <dbReference type="PROSITE" id="PS50830"/>
    </source>
</evidence>
<dbReference type="EMBL" id="PIYS01000022">
    <property type="protein sequence ID" value="PKF70683.1"/>
    <property type="molecule type" value="Genomic_DNA"/>
</dbReference>